<dbReference type="SMART" id="SM00345">
    <property type="entry name" value="HTH_GNTR"/>
    <property type="match status" value="1"/>
</dbReference>
<keyword evidence="3" id="KW-0804">Transcription</keyword>
<reference evidence="6 7" key="1">
    <citation type="submission" date="2017-05" db="EMBL/GenBank/DDBJ databases">
        <title>Comparative genomic and metabolic analysis of manganese-oxidizing mechanisms in Celeribater manganoxidans DY25T: its adaption to the environment of polymetallic nodule.</title>
        <authorList>
            <person name="Wang X."/>
        </authorList>
    </citation>
    <scope>NUCLEOTIDE SEQUENCE [LARGE SCALE GENOMIC DNA]</scope>
    <source>
        <strain evidence="6 7">DY25</strain>
        <plasmid evidence="7">pdy25-a</plasmid>
    </source>
</reference>
<keyword evidence="1" id="KW-0805">Transcription regulation</keyword>
<dbReference type="SUPFAM" id="SSF46785">
    <property type="entry name" value="Winged helix' DNA-binding domain"/>
    <property type="match status" value="1"/>
</dbReference>
<dbReference type="GO" id="GO:0003677">
    <property type="term" value="F:DNA binding"/>
    <property type="evidence" value="ECO:0007669"/>
    <property type="project" value="UniProtKB-KW"/>
</dbReference>
<dbReference type="AlphaFoldDB" id="A0A291M431"/>
<sequence length="273" mass="30144">MTKQPARKSGTARAQATGLARQARDASPPAPESAKTAAAPRRRAAPSEGESGTVDRVYRRVKEMAASYEFKPDERLNESALSVQLDTSRTPLREALNRLSAEGFLTFRPGQGFFCRSLNPTEIMDLYEARAAIESESARLAARRATPAQVDDLQAFLESSAHSYSPGASPVELVRLDEAFHTRLAALAQNAELSRLLENVNGRIQYVRLIDLQSLSERDGPQAITTEPHLQILDAVRAGDEERAAAQMRTHISRRLEEVTQNVRMAFSRIYAP</sequence>
<dbReference type="PANTHER" id="PTHR43537:SF45">
    <property type="entry name" value="GNTR FAMILY REGULATORY PROTEIN"/>
    <property type="match status" value="1"/>
</dbReference>
<evidence type="ECO:0000259" key="5">
    <source>
        <dbReference type="PROSITE" id="PS50949"/>
    </source>
</evidence>
<dbReference type="RefSeq" id="WP_097374328.1">
    <property type="nucleotide sequence ID" value="NZ_CP021405.1"/>
</dbReference>
<evidence type="ECO:0000313" key="6">
    <source>
        <dbReference type="EMBL" id="ATI43578.1"/>
    </source>
</evidence>
<keyword evidence="6" id="KW-0614">Plasmid</keyword>
<dbReference type="InterPro" id="IPR036390">
    <property type="entry name" value="WH_DNA-bd_sf"/>
</dbReference>
<dbReference type="InterPro" id="IPR000524">
    <property type="entry name" value="Tscrpt_reg_HTH_GntR"/>
</dbReference>
<dbReference type="InterPro" id="IPR036388">
    <property type="entry name" value="WH-like_DNA-bd_sf"/>
</dbReference>
<dbReference type="EMBL" id="CP021405">
    <property type="protein sequence ID" value="ATI43578.1"/>
    <property type="molecule type" value="Genomic_DNA"/>
</dbReference>
<feature type="region of interest" description="Disordered" evidence="4">
    <location>
        <begin position="1"/>
        <end position="55"/>
    </location>
</feature>
<accession>A0A291M431</accession>
<dbReference type="KEGG" id="cmag:CBW24_15625"/>
<protein>
    <recommendedName>
        <fullName evidence="5">HTH gntR-type domain-containing protein</fullName>
    </recommendedName>
</protein>
<dbReference type="GO" id="GO:0003700">
    <property type="term" value="F:DNA-binding transcription factor activity"/>
    <property type="evidence" value="ECO:0007669"/>
    <property type="project" value="InterPro"/>
</dbReference>
<dbReference type="InterPro" id="IPR008920">
    <property type="entry name" value="TF_FadR/GntR_C"/>
</dbReference>
<dbReference type="PANTHER" id="PTHR43537">
    <property type="entry name" value="TRANSCRIPTIONAL REGULATOR, GNTR FAMILY"/>
    <property type="match status" value="1"/>
</dbReference>
<keyword evidence="2" id="KW-0238">DNA-binding</keyword>
<feature type="domain" description="HTH gntR-type" evidence="5">
    <location>
        <begin position="51"/>
        <end position="118"/>
    </location>
</feature>
<dbReference type="SMART" id="SM00895">
    <property type="entry name" value="FCD"/>
    <property type="match status" value="1"/>
</dbReference>
<dbReference type="SUPFAM" id="SSF48008">
    <property type="entry name" value="GntR ligand-binding domain-like"/>
    <property type="match status" value="1"/>
</dbReference>
<evidence type="ECO:0000256" key="3">
    <source>
        <dbReference type="ARBA" id="ARBA00023163"/>
    </source>
</evidence>
<dbReference type="Gene3D" id="1.10.10.10">
    <property type="entry name" value="Winged helix-like DNA-binding domain superfamily/Winged helix DNA-binding domain"/>
    <property type="match status" value="1"/>
</dbReference>
<dbReference type="Pfam" id="PF00392">
    <property type="entry name" value="GntR"/>
    <property type="match status" value="1"/>
</dbReference>
<evidence type="ECO:0000256" key="1">
    <source>
        <dbReference type="ARBA" id="ARBA00023015"/>
    </source>
</evidence>
<evidence type="ECO:0000256" key="2">
    <source>
        <dbReference type="ARBA" id="ARBA00023125"/>
    </source>
</evidence>
<geneLocation type="plasmid" evidence="7">
    <name>pdy25-a</name>
</geneLocation>
<dbReference type="Pfam" id="PF07729">
    <property type="entry name" value="FCD"/>
    <property type="match status" value="1"/>
</dbReference>
<proteinExistence type="predicted"/>
<dbReference type="CDD" id="cd07377">
    <property type="entry name" value="WHTH_GntR"/>
    <property type="match status" value="1"/>
</dbReference>
<dbReference type="InterPro" id="IPR011711">
    <property type="entry name" value="GntR_C"/>
</dbReference>
<gene>
    <name evidence="6" type="ORF">CBW24_15625</name>
</gene>
<evidence type="ECO:0000313" key="7">
    <source>
        <dbReference type="Proteomes" id="UP000219050"/>
    </source>
</evidence>
<keyword evidence="7" id="KW-1185">Reference proteome</keyword>
<organism evidence="6 7">
    <name type="scientific">Pacificitalea manganoxidans</name>
    <dbReference type="NCBI Taxonomy" id="1411902"/>
    <lineage>
        <taxon>Bacteria</taxon>
        <taxon>Pseudomonadati</taxon>
        <taxon>Pseudomonadota</taxon>
        <taxon>Alphaproteobacteria</taxon>
        <taxon>Rhodobacterales</taxon>
        <taxon>Paracoccaceae</taxon>
        <taxon>Pacificitalea</taxon>
    </lineage>
</organism>
<dbReference type="PROSITE" id="PS50949">
    <property type="entry name" value="HTH_GNTR"/>
    <property type="match status" value="1"/>
</dbReference>
<dbReference type="Gene3D" id="1.20.120.530">
    <property type="entry name" value="GntR ligand-binding domain-like"/>
    <property type="match status" value="1"/>
</dbReference>
<evidence type="ECO:0000256" key="4">
    <source>
        <dbReference type="SAM" id="MobiDB-lite"/>
    </source>
</evidence>
<name>A0A291M431_9RHOB</name>
<dbReference type="Proteomes" id="UP000219050">
    <property type="component" value="Plasmid pDY25-A"/>
</dbReference>
<dbReference type="OrthoDB" id="7618373at2"/>